<dbReference type="PANTHER" id="PTHR28156">
    <property type="entry name" value="FAS1 DOMAIN-CONTAINING PROTEIN YDR262W"/>
    <property type="match status" value="1"/>
</dbReference>
<dbReference type="STRING" id="155417.A0A4Q4SXQ9"/>
<dbReference type="SUPFAM" id="SSF82153">
    <property type="entry name" value="FAS1 domain"/>
    <property type="match status" value="1"/>
</dbReference>
<feature type="signal peptide" evidence="3">
    <location>
        <begin position="1"/>
        <end position="18"/>
    </location>
</feature>
<feature type="chain" id="PRO_5020875586" description="FAS1 domain-containing protein" evidence="3">
    <location>
        <begin position="19"/>
        <end position="216"/>
    </location>
</feature>
<evidence type="ECO:0000313" key="5">
    <source>
        <dbReference type="Proteomes" id="UP000293360"/>
    </source>
</evidence>
<dbReference type="EMBL" id="QJNU01000896">
    <property type="protein sequence ID" value="RYO83483.1"/>
    <property type="molecule type" value="Genomic_DNA"/>
</dbReference>
<evidence type="ECO:0000256" key="1">
    <source>
        <dbReference type="ARBA" id="ARBA00022729"/>
    </source>
</evidence>
<accession>A0A4Q4SXQ9</accession>
<dbReference type="InterPro" id="IPR040200">
    <property type="entry name" value="Mug57-like"/>
</dbReference>
<dbReference type="AlphaFoldDB" id="A0A4Q4SXQ9"/>
<keyword evidence="5" id="KW-1185">Reference proteome</keyword>
<dbReference type="OrthoDB" id="5551751at2759"/>
<keyword evidence="1 3" id="KW-0732">Signal</keyword>
<dbReference type="PANTHER" id="PTHR28156:SF1">
    <property type="entry name" value="FAS1 DOMAIN-CONTAINING PROTEIN YDR262W"/>
    <property type="match status" value="1"/>
</dbReference>
<gene>
    <name evidence="4" type="ORF">DL764_009454</name>
</gene>
<evidence type="ECO:0000256" key="2">
    <source>
        <dbReference type="SAM" id="MobiDB-lite"/>
    </source>
</evidence>
<name>A0A4Q4SXQ9_9PEZI</name>
<evidence type="ECO:0000313" key="4">
    <source>
        <dbReference type="EMBL" id="RYO83483.1"/>
    </source>
</evidence>
<sequence length="216" mass="23881">MRLSTLAYFQILIATASAQLVAAPFGLALAPHNHPQQPLMAPEQQGSDSKQPQPPPQPQVQQPGVMLSDVMGRDRSMNVFAGFARDSEAVARRLDDAARNSTVLAPLNSAIDGLPRKPWEDPGEYRALGADAYEGDDGRDRARRNLRRFVEAHVVPASPWPEGEKRRTLLEGDRDIWWETRDGVRVIQPDNIDVASIASRVGNGEVWILKGVRNYA</sequence>
<evidence type="ECO:0008006" key="6">
    <source>
        <dbReference type="Google" id="ProtNLM"/>
    </source>
</evidence>
<reference evidence="4 5" key="1">
    <citation type="submission" date="2018-06" db="EMBL/GenBank/DDBJ databases">
        <title>Complete Genomes of Monosporascus.</title>
        <authorList>
            <person name="Robinson A.J."/>
            <person name="Natvig D.O."/>
        </authorList>
    </citation>
    <scope>NUCLEOTIDE SEQUENCE [LARGE SCALE GENOMIC DNA]</scope>
    <source>
        <strain evidence="4 5">CBS 110550</strain>
    </source>
</reference>
<protein>
    <recommendedName>
        <fullName evidence="6">FAS1 domain-containing protein</fullName>
    </recommendedName>
</protein>
<dbReference type="InterPro" id="IPR036378">
    <property type="entry name" value="FAS1_dom_sf"/>
</dbReference>
<dbReference type="Proteomes" id="UP000293360">
    <property type="component" value="Unassembled WGS sequence"/>
</dbReference>
<comment type="caution">
    <text evidence="4">The sequence shown here is derived from an EMBL/GenBank/DDBJ whole genome shotgun (WGS) entry which is preliminary data.</text>
</comment>
<feature type="region of interest" description="Disordered" evidence="2">
    <location>
        <begin position="33"/>
        <end position="63"/>
    </location>
</feature>
<organism evidence="4 5">
    <name type="scientific">Monosporascus ibericus</name>
    <dbReference type="NCBI Taxonomy" id="155417"/>
    <lineage>
        <taxon>Eukaryota</taxon>
        <taxon>Fungi</taxon>
        <taxon>Dikarya</taxon>
        <taxon>Ascomycota</taxon>
        <taxon>Pezizomycotina</taxon>
        <taxon>Sordariomycetes</taxon>
        <taxon>Xylariomycetidae</taxon>
        <taxon>Xylariales</taxon>
        <taxon>Xylariales incertae sedis</taxon>
        <taxon>Monosporascus</taxon>
    </lineage>
</organism>
<evidence type="ECO:0000256" key="3">
    <source>
        <dbReference type="SAM" id="SignalP"/>
    </source>
</evidence>
<proteinExistence type="predicted"/>